<dbReference type="NCBIfam" id="NF033484">
    <property type="entry name" value="Stp1_PP2C_phos"/>
    <property type="match status" value="1"/>
</dbReference>
<dbReference type="PANTHER" id="PTHR47992">
    <property type="entry name" value="PROTEIN PHOSPHATASE"/>
    <property type="match status" value="1"/>
</dbReference>
<keyword evidence="3" id="KW-1185">Reference proteome</keyword>
<feature type="domain" description="PPM-type phosphatase" evidence="1">
    <location>
        <begin position="1"/>
        <end position="241"/>
    </location>
</feature>
<reference evidence="2 3" key="1">
    <citation type="submission" date="2020-07" db="EMBL/GenBank/DDBJ databases">
        <authorList>
            <person name="Criscuolo A."/>
        </authorList>
    </citation>
    <scope>NUCLEOTIDE SEQUENCE [LARGE SCALE GENOMIC DNA]</scope>
    <source>
        <strain evidence="2">CIP107946</strain>
    </source>
</reference>
<sequence length="247" mass="28121">MNISQKSITGNFRKINEDRIGVVKNKTGQTLLLVADGMGGHEKGEVAAQYVIDKIEKTWVESNFFNEQELEPFLRDLVIKTNRALYLYSNEETNEHNMGTTLAMAVITDDSIFVLNIGDSRVYALHKREILQVTKDHTFVNMLVESGEITQEEAFVHPQRNIVTKALGTTRLVQPDVFKLRNRQYDYLLLASDGLTDKMNEETLHKIVYSNNDVDRITDMLVEEAESLKSKDNISVILAQLKDGRTL</sequence>
<dbReference type="SUPFAM" id="SSF81606">
    <property type="entry name" value="PP2C-like"/>
    <property type="match status" value="1"/>
</dbReference>
<dbReference type="CDD" id="cd00143">
    <property type="entry name" value="PP2Cc"/>
    <property type="match status" value="1"/>
</dbReference>
<name>A0A6V7RHY7_9BACL</name>
<evidence type="ECO:0000313" key="3">
    <source>
        <dbReference type="Proteomes" id="UP000588186"/>
    </source>
</evidence>
<comment type="caution">
    <text evidence="2">The sequence shown here is derived from an EMBL/GenBank/DDBJ whole genome shotgun (WGS) entry which is preliminary data.</text>
</comment>
<evidence type="ECO:0000259" key="1">
    <source>
        <dbReference type="PROSITE" id="PS51746"/>
    </source>
</evidence>
<accession>A0A6V7RHY7</accession>
<dbReference type="InterPro" id="IPR015655">
    <property type="entry name" value="PP2C"/>
</dbReference>
<dbReference type="Proteomes" id="UP000588186">
    <property type="component" value="Unassembled WGS sequence"/>
</dbReference>
<dbReference type="RefSeq" id="WP_186078007.1">
    <property type="nucleotide sequence ID" value="NZ_CAJEWB010000010.1"/>
</dbReference>
<dbReference type="PROSITE" id="PS51746">
    <property type="entry name" value="PPM_2"/>
    <property type="match status" value="1"/>
</dbReference>
<protein>
    <submittedName>
        <fullName evidence="2">Serine/threonine phosphatase stp</fullName>
    </submittedName>
</protein>
<evidence type="ECO:0000313" key="2">
    <source>
        <dbReference type="EMBL" id="CAD2076947.1"/>
    </source>
</evidence>
<dbReference type="AlphaFoldDB" id="A0A6V7RHY7"/>
<dbReference type="Pfam" id="PF13672">
    <property type="entry name" value="PP2C_2"/>
    <property type="match status" value="1"/>
</dbReference>
<dbReference type="InterPro" id="IPR036457">
    <property type="entry name" value="PPM-type-like_dom_sf"/>
</dbReference>
<organism evidence="2 3">
    <name type="scientific">Phocicoccus pinnipedialis</name>
    <dbReference type="NCBI Taxonomy" id="110845"/>
    <lineage>
        <taxon>Bacteria</taxon>
        <taxon>Bacillati</taxon>
        <taxon>Bacillota</taxon>
        <taxon>Bacilli</taxon>
        <taxon>Bacillales</taxon>
        <taxon>Salinicoccaceae</taxon>
        <taxon>Phocicoccus</taxon>
    </lineage>
</organism>
<dbReference type="Gene3D" id="3.60.40.10">
    <property type="entry name" value="PPM-type phosphatase domain"/>
    <property type="match status" value="1"/>
</dbReference>
<dbReference type="SMART" id="SM00332">
    <property type="entry name" value="PP2Cc"/>
    <property type="match status" value="1"/>
</dbReference>
<dbReference type="GO" id="GO:0004722">
    <property type="term" value="F:protein serine/threonine phosphatase activity"/>
    <property type="evidence" value="ECO:0007669"/>
    <property type="project" value="InterPro"/>
</dbReference>
<dbReference type="InterPro" id="IPR001932">
    <property type="entry name" value="PPM-type_phosphatase-like_dom"/>
</dbReference>
<gene>
    <name evidence="2" type="primary">stp</name>
    <name evidence="2" type="ORF">JEOPIN946_01372</name>
</gene>
<dbReference type="EMBL" id="CAJEWB010000010">
    <property type="protein sequence ID" value="CAD2076947.1"/>
    <property type="molecule type" value="Genomic_DNA"/>
</dbReference>
<proteinExistence type="predicted"/>
<dbReference type="SMART" id="SM00331">
    <property type="entry name" value="PP2C_SIG"/>
    <property type="match status" value="1"/>
</dbReference>